<sequence length="274" mass="28809">MPTSTSAPLRATREGVLRVTPEAHPPPATAASGSGGPDDGTSPDLLLVEPDQELAAKALARFEGAGIRTHVCHDGAEALLQAGALHPRAVLLGAPLPVVDAARVTELIARLHPVPVLVGAGPEGAAEATAAVAAGAIAFVARPYRIEEIAPLLRAGRGEGDDSAAPLKVGDIELDPAGFHVYVRGRSLQLPVREFLLLRYFMERPNKLISRTELTQALWGTDTPESNTLTVHVRRVRTKLKEEGESCCTIDAIRGMGYRLECGTGCSPNTTSTA</sequence>
<keyword evidence="3" id="KW-0805">Transcription regulation</keyword>
<dbReference type="Proteomes" id="UP000827138">
    <property type="component" value="Chromosome"/>
</dbReference>
<evidence type="ECO:0000256" key="2">
    <source>
        <dbReference type="ARBA" id="ARBA00023012"/>
    </source>
</evidence>
<keyword evidence="2" id="KW-0902">Two-component regulatory system</keyword>
<dbReference type="CDD" id="cd00383">
    <property type="entry name" value="trans_reg_C"/>
    <property type="match status" value="1"/>
</dbReference>
<proteinExistence type="predicted"/>
<evidence type="ECO:0000313" key="12">
    <source>
        <dbReference type="Proteomes" id="UP000827138"/>
    </source>
</evidence>
<dbReference type="EMBL" id="CP080647">
    <property type="protein sequence ID" value="QYX80226.1"/>
    <property type="molecule type" value="Genomic_DNA"/>
</dbReference>
<evidence type="ECO:0000259" key="9">
    <source>
        <dbReference type="PROSITE" id="PS50110"/>
    </source>
</evidence>
<reference evidence="11 12" key="1">
    <citation type="submission" date="2021-08" db="EMBL/GenBank/DDBJ databases">
        <authorList>
            <person name="Ping M."/>
        </authorList>
    </citation>
    <scope>NUCLEOTIDE SEQUENCE [LARGE SCALE GENOMIC DNA]</scope>
    <source>
        <strain evidence="11 12">MG28</strain>
    </source>
</reference>
<dbReference type="PANTHER" id="PTHR48111:SF1">
    <property type="entry name" value="TWO-COMPONENT RESPONSE REGULATOR ORR33"/>
    <property type="match status" value="1"/>
</dbReference>
<dbReference type="PANTHER" id="PTHR48111">
    <property type="entry name" value="REGULATOR OF RPOS"/>
    <property type="match status" value="1"/>
</dbReference>
<dbReference type="SMART" id="SM00448">
    <property type="entry name" value="REC"/>
    <property type="match status" value="1"/>
</dbReference>
<dbReference type="InterPro" id="IPR001867">
    <property type="entry name" value="OmpR/PhoB-type_DNA-bd"/>
</dbReference>
<feature type="region of interest" description="Disordered" evidence="8">
    <location>
        <begin position="1"/>
        <end position="45"/>
    </location>
</feature>
<evidence type="ECO:0000256" key="5">
    <source>
        <dbReference type="ARBA" id="ARBA00023163"/>
    </source>
</evidence>
<dbReference type="InterPro" id="IPR036388">
    <property type="entry name" value="WH-like_DNA-bd_sf"/>
</dbReference>
<organism evidence="11 12">
    <name type="scientific">Streptomyces akebiae</name>
    <dbReference type="NCBI Taxonomy" id="2865673"/>
    <lineage>
        <taxon>Bacteria</taxon>
        <taxon>Bacillati</taxon>
        <taxon>Actinomycetota</taxon>
        <taxon>Actinomycetes</taxon>
        <taxon>Kitasatosporales</taxon>
        <taxon>Streptomycetaceae</taxon>
        <taxon>Streptomyces</taxon>
    </lineage>
</organism>
<comment type="caution">
    <text evidence="6">Lacks conserved residue(s) required for the propagation of feature annotation.</text>
</comment>
<dbReference type="InterPro" id="IPR016032">
    <property type="entry name" value="Sig_transdc_resp-reg_C-effctor"/>
</dbReference>
<dbReference type="Gene3D" id="3.40.50.2300">
    <property type="match status" value="1"/>
</dbReference>
<feature type="domain" description="OmpR/PhoB-type" evidence="10">
    <location>
        <begin position="164"/>
        <end position="262"/>
    </location>
</feature>
<keyword evidence="5" id="KW-0804">Transcription</keyword>
<evidence type="ECO:0000256" key="4">
    <source>
        <dbReference type="ARBA" id="ARBA00023125"/>
    </source>
</evidence>
<protein>
    <submittedName>
        <fullName evidence="11">Response regulator transcription factor</fullName>
    </submittedName>
</protein>
<dbReference type="SUPFAM" id="SSF52172">
    <property type="entry name" value="CheY-like"/>
    <property type="match status" value="1"/>
</dbReference>
<gene>
    <name evidence="11" type="ORF">K1J60_30200</name>
</gene>
<keyword evidence="4 7" id="KW-0238">DNA-binding</keyword>
<dbReference type="Pfam" id="PF00486">
    <property type="entry name" value="Trans_reg_C"/>
    <property type="match status" value="1"/>
</dbReference>
<evidence type="ECO:0000256" key="1">
    <source>
        <dbReference type="ARBA" id="ARBA00022553"/>
    </source>
</evidence>
<dbReference type="SUPFAM" id="SSF46894">
    <property type="entry name" value="C-terminal effector domain of the bipartite response regulators"/>
    <property type="match status" value="1"/>
</dbReference>
<evidence type="ECO:0000256" key="3">
    <source>
        <dbReference type="ARBA" id="ARBA00023015"/>
    </source>
</evidence>
<evidence type="ECO:0000256" key="6">
    <source>
        <dbReference type="PROSITE-ProRule" id="PRU00169"/>
    </source>
</evidence>
<keyword evidence="1" id="KW-0597">Phosphoprotein</keyword>
<feature type="DNA-binding region" description="OmpR/PhoB-type" evidence="7">
    <location>
        <begin position="164"/>
        <end position="262"/>
    </location>
</feature>
<evidence type="ECO:0000256" key="8">
    <source>
        <dbReference type="SAM" id="MobiDB-lite"/>
    </source>
</evidence>
<dbReference type="InterPro" id="IPR011006">
    <property type="entry name" value="CheY-like_superfamily"/>
</dbReference>
<name>A0ABX8XYJ0_9ACTN</name>
<dbReference type="InterPro" id="IPR001789">
    <property type="entry name" value="Sig_transdc_resp-reg_receiver"/>
</dbReference>
<feature type="domain" description="Response regulatory" evidence="9">
    <location>
        <begin position="44"/>
        <end position="157"/>
    </location>
</feature>
<dbReference type="PROSITE" id="PS51755">
    <property type="entry name" value="OMPR_PHOB"/>
    <property type="match status" value="1"/>
</dbReference>
<dbReference type="SMART" id="SM00862">
    <property type="entry name" value="Trans_reg_C"/>
    <property type="match status" value="1"/>
</dbReference>
<accession>A0ABX8XYJ0</accession>
<evidence type="ECO:0000256" key="7">
    <source>
        <dbReference type="PROSITE-ProRule" id="PRU01091"/>
    </source>
</evidence>
<dbReference type="InterPro" id="IPR039420">
    <property type="entry name" value="WalR-like"/>
</dbReference>
<evidence type="ECO:0000259" key="10">
    <source>
        <dbReference type="PROSITE" id="PS51755"/>
    </source>
</evidence>
<evidence type="ECO:0000313" key="11">
    <source>
        <dbReference type="EMBL" id="QYX80226.1"/>
    </source>
</evidence>
<dbReference type="Gene3D" id="1.10.10.10">
    <property type="entry name" value="Winged helix-like DNA-binding domain superfamily/Winged helix DNA-binding domain"/>
    <property type="match status" value="1"/>
</dbReference>
<keyword evidence="12" id="KW-1185">Reference proteome</keyword>
<dbReference type="PROSITE" id="PS50110">
    <property type="entry name" value="RESPONSE_REGULATORY"/>
    <property type="match status" value="1"/>
</dbReference>